<evidence type="ECO:0000256" key="2">
    <source>
        <dbReference type="ARBA" id="ARBA00004393"/>
    </source>
</evidence>
<evidence type="ECO:0000256" key="1">
    <source>
        <dbReference type="ARBA" id="ARBA00001003"/>
    </source>
</evidence>
<evidence type="ECO:0000256" key="7">
    <source>
        <dbReference type="ARBA" id="ARBA00022989"/>
    </source>
</evidence>
<feature type="transmembrane region" description="Helical" evidence="11">
    <location>
        <begin position="595"/>
        <end position="615"/>
    </location>
</feature>
<dbReference type="PROSITE" id="PS00560">
    <property type="entry name" value="CARBOXYPEPT_SER_HIS"/>
    <property type="match status" value="1"/>
</dbReference>
<dbReference type="PANTHER" id="PTHR11802:SF190">
    <property type="entry name" value="PHEROMONE-PROCESSING CARBOXYPEPTIDASE KEX1"/>
    <property type="match status" value="1"/>
</dbReference>
<keyword evidence="6 10" id="KW-0732">Signal</keyword>
<evidence type="ECO:0000256" key="5">
    <source>
        <dbReference type="ARBA" id="ARBA00022703"/>
    </source>
</evidence>
<dbReference type="GO" id="GO:0005794">
    <property type="term" value="C:Golgi apparatus"/>
    <property type="evidence" value="ECO:0007669"/>
    <property type="project" value="UniProtKB-SubCell"/>
</dbReference>
<keyword evidence="10" id="KW-0378">Hydrolase</keyword>
<dbReference type="PANTHER" id="PTHR11802">
    <property type="entry name" value="SERINE PROTEASE FAMILY S10 SERINE CARBOXYPEPTIDASE"/>
    <property type="match status" value="1"/>
</dbReference>
<evidence type="ECO:0000256" key="6">
    <source>
        <dbReference type="ARBA" id="ARBA00022729"/>
    </source>
</evidence>
<comment type="caution">
    <text evidence="12">The sequence shown here is derived from an EMBL/GenBank/DDBJ whole genome shotgun (WGS) entry which is preliminary data.</text>
</comment>
<organism evidence="12 13">
    <name type="scientific">Stephanodiscus triporus</name>
    <dbReference type="NCBI Taxonomy" id="2934178"/>
    <lineage>
        <taxon>Eukaryota</taxon>
        <taxon>Sar</taxon>
        <taxon>Stramenopiles</taxon>
        <taxon>Ochrophyta</taxon>
        <taxon>Bacillariophyta</taxon>
        <taxon>Coscinodiscophyceae</taxon>
        <taxon>Thalassiosirophycidae</taxon>
        <taxon>Stephanodiscales</taxon>
        <taxon>Stephanodiscaceae</taxon>
        <taxon>Stephanodiscus</taxon>
    </lineage>
</organism>
<dbReference type="InterPro" id="IPR018202">
    <property type="entry name" value="Ser_caboxypep_ser_AS"/>
</dbReference>
<keyword evidence="5" id="KW-0053">Apoptosis</keyword>
<evidence type="ECO:0000256" key="8">
    <source>
        <dbReference type="ARBA" id="ARBA00023034"/>
    </source>
</evidence>
<dbReference type="GO" id="GO:0004185">
    <property type="term" value="F:serine-type carboxypeptidase activity"/>
    <property type="evidence" value="ECO:0007669"/>
    <property type="project" value="UniProtKB-UniRule"/>
</dbReference>
<protein>
    <recommendedName>
        <fullName evidence="10">Carboxypeptidase</fullName>
        <ecNumber evidence="10">3.4.16.-</ecNumber>
    </recommendedName>
</protein>
<comment type="subcellular location">
    <subcellularLocation>
        <location evidence="2">Golgi apparatus</location>
        <location evidence="2">trans-Golgi network membrane</location>
        <topology evidence="2">Single-pass type I membrane protein</topology>
    </subcellularLocation>
</comment>
<dbReference type="GO" id="GO:0006508">
    <property type="term" value="P:proteolysis"/>
    <property type="evidence" value="ECO:0007669"/>
    <property type="project" value="UniProtKB-KW"/>
</dbReference>
<keyword evidence="9 11" id="KW-0472">Membrane</keyword>
<accession>A0ABD3PTD1</accession>
<feature type="signal peptide" evidence="10">
    <location>
        <begin position="1"/>
        <end position="20"/>
    </location>
</feature>
<dbReference type="EC" id="3.4.16.-" evidence="10"/>
<dbReference type="AlphaFoldDB" id="A0ABD3PTD1"/>
<dbReference type="Gene3D" id="3.40.50.1820">
    <property type="entry name" value="alpha/beta hydrolase"/>
    <property type="match status" value="1"/>
</dbReference>
<evidence type="ECO:0000256" key="11">
    <source>
        <dbReference type="SAM" id="Phobius"/>
    </source>
</evidence>
<name>A0ABD3PTD1_9STRA</name>
<dbReference type="InterPro" id="IPR029058">
    <property type="entry name" value="AB_hydrolase_fold"/>
</dbReference>
<keyword evidence="4 11" id="KW-0812">Transmembrane</keyword>
<dbReference type="InterPro" id="IPR033124">
    <property type="entry name" value="Ser_caboxypep_his_AS"/>
</dbReference>
<keyword evidence="13" id="KW-1185">Reference proteome</keyword>
<keyword evidence="10" id="KW-0121">Carboxypeptidase</keyword>
<keyword evidence="10" id="KW-0645">Protease</keyword>
<evidence type="ECO:0000313" key="12">
    <source>
        <dbReference type="EMBL" id="KAL3790621.1"/>
    </source>
</evidence>
<gene>
    <name evidence="12" type="ORF">ACHAW5_004188</name>
</gene>
<dbReference type="PROSITE" id="PS00131">
    <property type="entry name" value="CARBOXYPEPT_SER_SER"/>
    <property type="match status" value="1"/>
</dbReference>
<dbReference type="InterPro" id="IPR001563">
    <property type="entry name" value="Peptidase_S10"/>
</dbReference>
<evidence type="ECO:0000256" key="4">
    <source>
        <dbReference type="ARBA" id="ARBA00022692"/>
    </source>
</evidence>
<reference evidence="12 13" key="1">
    <citation type="submission" date="2024-10" db="EMBL/GenBank/DDBJ databases">
        <title>Updated reference genomes for cyclostephanoid diatoms.</title>
        <authorList>
            <person name="Roberts W.R."/>
            <person name="Alverson A.J."/>
        </authorList>
    </citation>
    <scope>NUCLEOTIDE SEQUENCE [LARGE SCALE GENOMIC DNA]</scope>
    <source>
        <strain evidence="12 13">AJA276-08</strain>
    </source>
</reference>
<comment type="similarity">
    <text evidence="3 10">Belongs to the peptidase S10 family.</text>
</comment>
<evidence type="ECO:0000256" key="3">
    <source>
        <dbReference type="ARBA" id="ARBA00009431"/>
    </source>
</evidence>
<dbReference type="Proteomes" id="UP001530315">
    <property type="component" value="Unassembled WGS sequence"/>
</dbReference>
<evidence type="ECO:0000256" key="10">
    <source>
        <dbReference type="RuleBase" id="RU361156"/>
    </source>
</evidence>
<keyword evidence="7 11" id="KW-1133">Transmembrane helix</keyword>
<evidence type="ECO:0000256" key="9">
    <source>
        <dbReference type="ARBA" id="ARBA00023136"/>
    </source>
</evidence>
<sequence>MLKLQIILAIIAATIGSGIAKENKLKDAADYAVNRNLLERSYPAYKSFRGLMHSGLMPAGIRDDKSRYDDVSSYFFVLLRPDGESSDDEEADETFRNDTLVIWLNGGPGCSSMTGLMAEMGPVGTPTFGPGVPSPNPAPLVKNKYAWTKKSAMLFVEQPGGVGFSTASKKWTGEKADERTEKNVASSFYAFLQNIYTVFGEDLATKKVYISGESYAGMYIPSIAHEIHLQNKRISYSPGTPGVADASVIARLDDKIYSSSKLRTIKIAGLAIGNGWIDAKIQGPTTIDFAWWHGMIDLQDRRNLQAQWDKCINEQILDSIEEPFHPFTTPDECGITTAVMKASGSTFMYDVTASDAYPAILDEGVIYYFFDSCLCPTFTHSTLTSFFVSPMTLSLLLGGTLSLFFNDPVVRTSLNAPSMDEQPHWSGCVPGAGRRRNLERSNQREMTVLDNDRPLSVVPYIAELLDDAKLDILFYNGDLDLACSSQSTELALDSMEWSGAEGWKDQNRAKWNRWSVDGQPAGHTKRFMNLQFLVVYNSGHFVPTNQPRRSLNMIGRFLDGKPLGDESLPSFETDDTQTENSDDHQHYEDKHWNQIFSFLAGLGCFLLGVLVSHVATRTKRSTHRKVSQSTSSVLQLVTEATPFFVDEENKSDD</sequence>
<dbReference type="SUPFAM" id="SSF53474">
    <property type="entry name" value="alpha/beta-Hydrolases"/>
    <property type="match status" value="1"/>
</dbReference>
<feature type="chain" id="PRO_5044532598" description="Carboxypeptidase" evidence="10">
    <location>
        <begin position="21"/>
        <end position="653"/>
    </location>
</feature>
<keyword evidence="8" id="KW-0333">Golgi apparatus</keyword>
<dbReference type="PRINTS" id="PR00724">
    <property type="entry name" value="CRBOXYPTASEC"/>
</dbReference>
<dbReference type="EMBL" id="JALLAZ020000628">
    <property type="protein sequence ID" value="KAL3790621.1"/>
    <property type="molecule type" value="Genomic_DNA"/>
</dbReference>
<dbReference type="Pfam" id="PF00450">
    <property type="entry name" value="Peptidase_S10"/>
    <property type="match status" value="2"/>
</dbReference>
<proteinExistence type="inferred from homology"/>
<evidence type="ECO:0000313" key="13">
    <source>
        <dbReference type="Proteomes" id="UP001530315"/>
    </source>
</evidence>
<comment type="catalytic activity">
    <reaction evidence="1">
        <text>Preferential release of a C-terminal arginine or lysine residue.</text>
        <dbReference type="EC" id="3.4.16.6"/>
    </reaction>
</comment>